<keyword evidence="4" id="KW-1185">Reference proteome</keyword>
<comment type="caution">
    <text evidence="3">The sequence shown here is derived from an EMBL/GenBank/DDBJ whole genome shotgun (WGS) entry which is preliminary data.</text>
</comment>
<dbReference type="InterPro" id="IPR036514">
    <property type="entry name" value="SGNH_hydro_sf"/>
</dbReference>
<feature type="signal peptide" evidence="1">
    <location>
        <begin position="1"/>
        <end position="22"/>
    </location>
</feature>
<feature type="domain" description="DUF4886" evidence="2">
    <location>
        <begin position="28"/>
        <end position="207"/>
    </location>
</feature>
<gene>
    <name evidence="3" type="ORF">QEH59_16620</name>
</gene>
<dbReference type="InterPro" id="IPR032616">
    <property type="entry name" value="DUF4886"/>
</dbReference>
<evidence type="ECO:0000256" key="1">
    <source>
        <dbReference type="SAM" id="SignalP"/>
    </source>
</evidence>
<proteinExistence type="predicted"/>
<reference evidence="3 4" key="1">
    <citation type="submission" date="2023-04" db="EMBL/GenBank/DDBJ databases">
        <title>A novel bacteria isolated from coastal sediment.</title>
        <authorList>
            <person name="Liu X.-J."/>
            <person name="Du Z.-J."/>
        </authorList>
    </citation>
    <scope>NUCLEOTIDE SEQUENCE [LARGE SCALE GENOMIC DNA]</scope>
    <source>
        <strain evidence="3 4">SDUM461004</strain>
    </source>
</reference>
<dbReference type="RefSeq" id="WP_308986505.1">
    <property type="nucleotide sequence ID" value="NZ_JARXIC010000044.1"/>
</dbReference>
<accession>A0ABU1AMM4</accession>
<dbReference type="Proteomes" id="UP001243717">
    <property type="component" value="Unassembled WGS sequence"/>
</dbReference>
<evidence type="ECO:0000313" key="3">
    <source>
        <dbReference type="EMBL" id="MDQ8196062.1"/>
    </source>
</evidence>
<dbReference type="SUPFAM" id="SSF52266">
    <property type="entry name" value="SGNH hydrolase"/>
    <property type="match status" value="1"/>
</dbReference>
<protein>
    <submittedName>
        <fullName evidence="3">DUF4886 domain-containing protein</fullName>
    </submittedName>
</protein>
<dbReference type="Gene3D" id="3.40.50.1110">
    <property type="entry name" value="SGNH hydrolase"/>
    <property type="match status" value="1"/>
</dbReference>
<dbReference type="EMBL" id="JARXIC010000044">
    <property type="protein sequence ID" value="MDQ8196062.1"/>
    <property type="molecule type" value="Genomic_DNA"/>
</dbReference>
<feature type="chain" id="PRO_5046352951" evidence="1">
    <location>
        <begin position="23"/>
        <end position="311"/>
    </location>
</feature>
<organism evidence="3 4">
    <name type="scientific">Thalassobacterium sedimentorum</name>
    <dbReference type="NCBI Taxonomy" id="3041258"/>
    <lineage>
        <taxon>Bacteria</taxon>
        <taxon>Pseudomonadati</taxon>
        <taxon>Verrucomicrobiota</taxon>
        <taxon>Opitutia</taxon>
        <taxon>Puniceicoccales</taxon>
        <taxon>Coraliomargaritaceae</taxon>
        <taxon>Thalassobacterium</taxon>
    </lineage>
</organism>
<keyword evidence="1" id="KW-0732">Signal</keyword>
<sequence length="311" mass="35513">MKLYKKILFFLLISLSAGTLSAGEAPLRILGVGNSFTRNSMRYLPQIIKSNPDLSADVAYAYIGGCPLDKHVSLAEAHELDATKGKAYLYNMNGEDIRKQVPLKEMLEDGEWDYITIQQVSSKSFKIDTFYPYTERLIAYIKQYAPDAEIVIHETWAHSIDSYRVKSWGLKPDAMYADLHAAYAQVAEEFGLRVIPVGTAFQNAKKEALWDYQPTTIDTKTLVYPADQYNLPDQSKSLHKIFYWRKNNEGNMYVANDGYHAGKYGEYLGALVWYEFFFNADAREVSYKPNDFSDEQAVSLRQVAHETMHAQ</sequence>
<dbReference type="Pfam" id="PF16227">
    <property type="entry name" value="DUF4886"/>
    <property type="match status" value="1"/>
</dbReference>
<evidence type="ECO:0000259" key="2">
    <source>
        <dbReference type="Pfam" id="PF16227"/>
    </source>
</evidence>
<evidence type="ECO:0000313" key="4">
    <source>
        <dbReference type="Proteomes" id="UP001243717"/>
    </source>
</evidence>
<name>A0ABU1AMM4_9BACT</name>